<evidence type="ECO:0000313" key="2">
    <source>
        <dbReference type="EMBL" id="MCI72027.1"/>
    </source>
</evidence>
<protein>
    <submittedName>
        <fullName evidence="2">Uncharacterized protein</fullName>
    </submittedName>
</protein>
<keyword evidence="3" id="KW-1185">Reference proteome</keyword>
<dbReference type="Proteomes" id="UP000265520">
    <property type="component" value="Unassembled WGS sequence"/>
</dbReference>
<reference evidence="2 3" key="1">
    <citation type="journal article" date="2018" name="Front. Plant Sci.">
        <title>Red Clover (Trifolium pratense) and Zigzag Clover (T. medium) - A Picture of Genomic Similarities and Differences.</title>
        <authorList>
            <person name="Dluhosova J."/>
            <person name="Istvanek J."/>
            <person name="Nedelnik J."/>
            <person name="Repkova J."/>
        </authorList>
    </citation>
    <scope>NUCLEOTIDE SEQUENCE [LARGE SCALE GENOMIC DNA]</scope>
    <source>
        <strain evidence="3">cv. 10/8</strain>
        <tissue evidence="2">Leaf</tissue>
    </source>
</reference>
<name>A0A392UH50_9FABA</name>
<dbReference type="AlphaFoldDB" id="A0A392UH50"/>
<proteinExistence type="predicted"/>
<feature type="region of interest" description="Disordered" evidence="1">
    <location>
        <begin position="20"/>
        <end position="63"/>
    </location>
</feature>
<sequence length="63" mass="6698">SSTAACPDLVQPVSTLSDVAASRHANHPHPPRYLAPSLDPIPPCRTVLPEKKIETPGRSSSSR</sequence>
<dbReference type="EMBL" id="LXQA010808874">
    <property type="protein sequence ID" value="MCI72027.1"/>
    <property type="molecule type" value="Genomic_DNA"/>
</dbReference>
<accession>A0A392UH50</accession>
<comment type="caution">
    <text evidence="2">The sequence shown here is derived from an EMBL/GenBank/DDBJ whole genome shotgun (WGS) entry which is preliminary data.</text>
</comment>
<organism evidence="2 3">
    <name type="scientific">Trifolium medium</name>
    <dbReference type="NCBI Taxonomy" id="97028"/>
    <lineage>
        <taxon>Eukaryota</taxon>
        <taxon>Viridiplantae</taxon>
        <taxon>Streptophyta</taxon>
        <taxon>Embryophyta</taxon>
        <taxon>Tracheophyta</taxon>
        <taxon>Spermatophyta</taxon>
        <taxon>Magnoliopsida</taxon>
        <taxon>eudicotyledons</taxon>
        <taxon>Gunneridae</taxon>
        <taxon>Pentapetalae</taxon>
        <taxon>rosids</taxon>
        <taxon>fabids</taxon>
        <taxon>Fabales</taxon>
        <taxon>Fabaceae</taxon>
        <taxon>Papilionoideae</taxon>
        <taxon>50 kb inversion clade</taxon>
        <taxon>NPAAA clade</taxon>
        <taxon>Hologalegina</taxon>
        <taxon>IRL clade</taxon>
        <taxon>Trifolieae</taxon>
        <taxon>Trifolium</taxon>
    </lineage>
</organism>
<feature type="non-terminal residue" evidence="2">
    <location>
        <position position="1"/>
    </location>
</feature>
<evidence type="ECO:0000313" key="3">
    <source>
        <dbReference type="Proteomes" id="UP000265520"/>
    </source>
</evidence>
<evidence type="ECO:0000256" key="1">
    <source>
        <dbReference type="SAM" id="MobiDB-lite"/>
    </source>
</evidence>